<feature type="binding site" evidence="4">
    <location>
        <position position="108"/>
    </location>
    <ligand>
        <name>substrate</name>
    </ligand>
</feature>
<name>A0A4Q9DVT2_9BACL</name>
<dbReference type="PANTHER" id="PTHR47572">
    <property type="entry name" value="LIPOPROTEIN-RELATED"/>
    <property type="match status" value="1"/>
</dbReference>
<feature type="binding site" evidence="4">
    <location>
        <position position="22"/>
    </location>
    <ligand>
        <name>a divalent metal cation</name>
        <dbReference type="ChEBI" id="CHEBI:60240"/>
    </ligand>
</feature>
<feature type="active site" description="Proton donor/acceptor" evidence="3">
    <location>
        <position position="211"/>
    </location>
</feature>
<protein>
    <submittedName>
        <fullName evidence="6">SMP-30/gluconolactonase/LRE family protein</fullName>
    </submittedName>
</protein>
<evidence type="ECO:0000313" key="6">
    <source>
        <dbReference type="EMBL" id="TBL80475.1"/>
    </source>
</evidence>
<sequence>MFDLVSENAAFDQLASGFGFTEGPAWCARSERLYFTDFTCHRIYTWNRSEGVKLFREPSGRAIGLTMDAEGRLLACESQNRRISRTETDGSVTALASRFNGNRLSSPNDVIVKSDGAVYFTDPYSTAMGDTKEQPFNGVYRWNPQTGEVDVVVAEFERPNGLAFSPDERLLYINDTNKQHIKVYEVLPDGGVSNGRMFAELDTSAGPGAADGMKCDARGNVYVTGPGGIWIYALSGETLGRIEMPEVAANLCFGTPADSPVGTTLFITASTSVYSLQLNVCGAV</sequence>
<dbReference type="PRINTS" id="PR01790">
    <property type="entry name" value="SMP30FAMILY"/>
</dbReference>
<dbReference type="InterPro" id="IPR051262">
    <property type="entry name" value="SMP-30/CGR1_Lactonase"/>
</dbReference>
<evidence type="ECO:0000259" key="5">
    <source>
        <dbReference type="Pfam" id="PF08450"/>
    </source>
</evidence>
<comment type="caution">
    <text evidence="6">The sequence shown here is derived from an EMBL/GenBank/DDBJ whole genome shotgun (WGS) entry which is preliminary data.</text>
</comment>
<evidence type="ECO:0000256" key="3">
    <source>
        <dbReference type="PIRSR" id="PIRSR605511-1"/>
    </source>
</evidence>
<feature type="domain" description="SMP-30/Gluconolactonase/LRE-like region" evidence="5">
    <location>
        <begin position="20"/>
        <end position="270"/>
    </location>
</feature>
<accession>A0A4Q9DVT2</accession>
<dbReference type="GO" id="GO:0046872">
    <property type="term" value="F:metal ion binding"/>
    <property type="evidence" value="ECO:0007669"/>
    <property type="project" value="UniProtKB-KW"/>
</dbReference>
<gene>
    <name evidence="6" type="ORF">EYB31_06760</name>
</gene>
<dbReference type="PANTHER" id="PTHR47572:SF4">
    <property type="entry name" value="LACTONASE DRP35"/>
    <property type="match status" value="1"/>
</dbReference>
<dbReference type="GO" id="GO:0016787">
    <property type="term" value="F:hydrolase activity"/>
    <property type="evidence" value="ECO:0007669"/>
    <property type="project" value="UniProtKB-KW"/>
</dbReference>
<reference evidence="6 7" key="1">
    <citation type="submission" date="2019-02" db="EMBL/GenBank/DDBJ databases">
        <title>Paenibacillus sp. nov., isolated from surface-sterilized tissue of Thalictrum simplex L.</title>
        <authorList>
            <person name="Tuo L."/>
        </authorList>
    </citation>
    <scope>NUCLEOTIDE SEQUENCE [LARGE SCALE GENOMIC DNA]</scope>
    <source>
        <strain evidence="6 7">N2SHLJ1</strain>
    </source>
</reference>
<evidence type="ECO:0000313" key="7">
    <source>
        <dbReference type="Proteomes" id="UP000293142"/>
    </source>
</evidence>
<feature type="binding site" evidence="4">
    <location>
        <position position="160"/>
    </location>
    <ligand>
        <name>a divalent metal cation</name>
        <dbReference type="ChEBI" id="CHEBI:60240"/>
    </ligand>
</feature>
<dbReference type="InterPro" id="IPR005511">
    <property type="entry name" value="SMP-30"/>
</dbReference>
<comment type="cofactor">
    <cofactor evidence="4">
        <name>Zn(2+)</name>
        <dbReference type="ChEBI" id="CHEBI:29105"/>
    </cofactor>
    <text evidence="4">Binds 1 divalent metal cation per subunit.</text>
</comment>
<evidence type="ECO:0000256" key="4">
    <source>
        <dbReference type="PIRSR" id="PIRSR605511-2"/>
    </source>
</evidence>
<dbReference type="InterPro" id="IPR011042">
    <property type="entry name" value="6-blade_b-propeller_TolB-like"/>
</dbReference>
<proteinExistence type="inferred from homology"/>
<keyword evidence="4" id="KW-0479">Metal-binding</keyword>
<comment type="similarity">
    <text evidence="1">Belongs to the SMP-30/CGR1 family.</text>
</comment>
<dbReference type="Gene3D" id="2.120.10.30">
    <property type="entry name" value="TolB, C-terminal domain"/>
    <property type="match status" value="1"/>
</dbReference>
<keyword evidence="7" id="KW-1185">Reference proteome</keyword>
<keyword evidence="4" id="KW-0862">Zinc</keyword>
<feature type="binding site" evidence="4">
    <location>
        <position position="211"/>
    </location>
    <ligand>
        <name>a divalent metal cation</name>
        <dbReference type="ChEBI" id="CHEBI:60240"/>
    </ligand>
</feature>
<dbReference type="EMBL" id="SIRE01000005">
    <property type="protein sequence ID" value="TBL80475.1"/>
    <property type="molecule type" value="Genomic_DNA"/>
</dbReference>
<dbReference type="SUPFAM" id="SSF63829">
    <property type="entry name" value="Calcium-dependent phosphotriesterase"/>
    <property type="match status" value="1"/>
</dbReference>
<dbReference type="Pfam" id="PF08450">
    <property type="entry name" value="SGL"/>
    <property type="match status" value="1"/>
</dbReference>
<dbReference type="Proteomes" id="UP000293142">
    <property type="component" value="Unassembled WGS sequence"/>
</dbReference>
<dbReference type="OrthoDB" id="2633250at2"/>
<dbReference type="AlphaFoldDB" id="A0A4Q9DVT2"/>
<organism evidence="6 7">
    <name type="scientific">Paenibacillus thalictri</name>
    <dbReference type="NCBI Taxonomy" id="2527873"/>
    <lineage>
        <taxon>Bacteria</taxon>
        <taxon>Bacillati</taxon>
        <taxon>Bacillota</taxon>
        <taxon>Bacilli</taxon>
        <taxon>Bacillales</taxon>
        <taxon>Paenibacillaceae</taxon>
        <taxon>Paenibacillus</taxon>
    </lineage>
</organism>
<evidence type="ECO:0000256" key="1">
    <source>
        <dbReference type="ARBA" id="ARBA00008853"/>
    </source>
</evidence>
<keyword evidence="2" id="KW-0378">Hydrolase</keyword>
<dbReference type="InterPro" id="IPR013658">
    <property type="entry name" value="SGL"/>
</dbReference>
<evidence type="ECO:0000256" key="2">
    <source>
        <dbReference type="ARBA" id="ARBA00022801"/>
    </source>
</evidence>